<accession>A0A532V614</accession>
<dbReference type="EMBL" id="NJBN01000001">
    <property type="protein sequence ID" value="TKJ42572.1"/>
    <property type="molecule type" value="Genomic_DNA"/>
</dbReference>
<reference evidence="1 2" key="1">
    <citation type="submission" date="2017-06" db="EMBL/GenBank/DDBJ databases">
        <title>Novel microbial phyla capable of carbon fixation and sulfur reduction in deep-sea sediments.</title>
        <authorList>
            <person name="Huang J."/>
            <person name="Baker B."/>
            <person name="Wang Y."/>
        </authorList>
    </citation>
    <scope>NUCLEOTIDE SEQUENCE [LARGE SCALE GENOMIC DNA]</scope>
    <source>
        <strain evidence="1">B3_LCP</strain>
    </source>
</reference>
<sequence length="209" mass="24291">MGIKYCPKCHDGVINTDNGICIQCGFEPRKTSHIQEYVDKIIAFSFDCANVICRMEDNDISSEGKKTRDEKWFKVLLEIIYFYIHLTDRFAFGLWDEETRDSVMTDIVEGTIPIVAEQICQEWPEEMVDKIKQECMDNFVNAMKEYGSYQKLSAKKDEDLKDTLFWEFGKNVANLTEEWPNPASIIRIEGIVTISLKELDINSFIEKAR</sequence>
<evidence type="ECO:0000313" key="2">
    <source>
        <dbReference type="Proteomes" id="UP000319619"/>
    </source>
</evidence>
<evidence type="ECO:0000313" key="1">
    <source>
        <dbReference type="EMBL" id="TKJ42572.1"/>
    </source>
</evidence>
<gene>
    <name evidence="1" type="ORF">CEE37_02465</name>
</gene>
<comment type="caution">
    <text evidence="1">The sequence shown here is derived from an EMBL/GenBank/DDBJ whole genome shotgun (WGS) entry which is preliminary data.</text>
</comment>
<dbReference type="Proteomes" id="UP000319619">
    <property type="component" value="Unassembled WGS sequence"/>
</dbReference>
<proteinExistence type="predicted"/>
<organism evidence="1 2">
    <name type="scientific">candidate division LCP-89 bacterium B3_LCP</name>
    <dbReference type="NCBI Taxonomy" id="2012998"/>
    <lineage>
        <taxon>Bacteria</taxon>
        <taxon>Pseudomonadati</taxon>
        <taxon>Bacteria division LCP-89</taxon>
    </lineage>
</organism>
<protein>
    <submittedName>
        <fullName evidence="1">Uncharacterized protein</fullName>
    </submittedName>
</protein>
<dbReference type="AlphaFoldDB" id="A0A532V614"/>
<name>A0A532V614_UNCL8</name>